<evidence type="ECO:0000313" key="2">
    <source>
        <dbReference type="Proteomes" id="UP001140096"/>
    </source>
</evidence>
<sequence length="1657" mass="177601">MPNQKDKSSGGRRSAATAASKSKPKLEPLPEIADSSNAVTPTTNSPAPSHSSSRRTQKSGPNTNYLGSSSPSMHHRDDGAMQTDALLADASNRTPTASSDRHTSATVEADSVGSTSSLNQRPRSRTASPWRGKPRTSGSIFSRPKANRQSATGPQLVLQNDADVPHDLGSAVVGGSEGSMTSSGISSAGLVLERSSTIAGDRPDQHAVHRRRGHTLDPEHYGTRQISSSAGTESGELLEAPSAKLPATASHFHISRSNTALAVRTDRRGLQPGHATRIAKTDSASSNTTVNTIEVDASASSTYSNELSDAAPRGQLSMMLYNNDSLEHAVGGTDLPSLDTGTLGAFVRSGSGASGLSSAGILGRTKRGGSGGDSRLGEYKGALMRPPTMDIFGTRSRNHAGDQQASGSGAYDDPDLRGGVAYSGPAEGSGVHMSSSADQIMPHARHVQPTRAVLSPSDDISGDTRSAAAFSHASSGNDTIAGGGGQHSRAVPPRYSTSKDDWMYTSPGERPDAGGTTDGLGHRAPQRPATLRAGRISTVSPQFEYSDVKDTPLAKSSDSLASTTLHQRRESGQVGRAQAGVLQHHGRSDAVPRVSSDASTHQPLAQGSDAYVSSDSGKRLPSGADPAMFDDEYSEPWQYNQAANGSYGDSSDRGDFTLPSQPRNPWTLAPARGHKKMLKINCHETLSSLAVAPYNDPTCVVAGMDSLFLLSMGPDTIMKLNTISNGRRRSTLPQYTDVIWRPMDYIVTGSNLGKVTVWDPNRRGDQTVRVYINEHNRIVQRLTVKPSDPNFVYAAYSDERICGWDFRSDGNTPALRIPAFSSPHDIDCNPIDANMLSAVTEEGRLFVWDVRKIKQPLISLLAHPKPPALCISWHPTGRFIATGSSDQTIKIWDFKTASYKKTTATALCTIRTISHARRLEWRPGHDTQIASSASNSSRIDPRLQIWDIRNPNHALCSHEKHGDRIMDFAWYDENLVWSAGRERDVIQCDIRSHAMYTEGLLGYTAVDISPSAHLVVATGLQKPEPALHDKPAMPQPISVPGVMQPANKPPTSSGSSRSKAKRVASGGSHDGGEGSVLGPTSVEDDEYQDLVYLSRFQPKLPVPFVDEHPLGSELEVNANAICNLARSYRYDPNAFKECCAHNSKEARAIGLADISRFWQFLSAVFGDALPLKSKRKPIEVAAEAVSCATPGLAPEHRLVELAASGAQRPYSAATSRSSSGMFASRSVSATYHMDGVSNEIEALTRYPDPNIPSTTSQHTPNGSLAQLQITSLLTGVKSTGEDAADAQFHSRSATLGINGASFSGNSDRLQRSHLSQSHSNLQHAVVPYKFGTASSPKLRSAAHSMSSPPSNFISEPTTPAYRAGSARLPRNYTTGANLSLSGQPLVIDVEQTPDSGDIVEFKGQEALLSELSKRFFVHSSATPSTDQQASVVSFPSSTTPLVPQQSLLSVMTSSKLGDSPVASKTPPLSPPGKKAVQPRRITKAELRMAVSSCEYYVDRGDVQTAVTAALLLRNFIHLANWTDTEEWFHAYVMQLDLYMEYTAATEILLASPFASVQAPITLSNTVCVLCSTCGSKPELLPHSGISWCAVCRNMANSCVVCETCVRGEYAWCHICRHGGHLEHIRDWFEGQNQSSCPSGCGHVCRPLIANHALKLEE</sequence>
<dbReference type="Proteomes" id="UP001140096">
    <property type="component" value="Unassembled WGS sequence"/>
</dbReference>
<dbReference type="EMBL" id="JANBUP010000051">
    <property type="protein sequence ID" value="KAJ2813485.1"/>
    <property type="molecule type" value="Genomic_DNA"/>
</dbReference>
<gene>
    <name evidence="1" type="primary">RTC1</name>
    <name evidence="1" type="ORF">H4S07_000654</name>
</gene>
<evidence type="ECO:0000313" key="1">
    <source>
        <dbReference type="EMBL" id="KAJ2813485.1"/>
    </source>
</evidence>
<proteinExistence type="predicted"/>
<reference evidence="1" key="1">
    <citation type="submission" date="2022-07" db="EMBL/GenBank/DDBJ databases">
        <title>Phylogenomic reconstructions and comparative analyses of Kickxellomycotina fungi.</title>
        <authorList>
            <person name="Reynolds N.K."/>
            <person name="Stajich J.E."/>
            <person name="Barry K."/>
            <person name="Grigoriev I.V."/>
            <person name="Crous P."/>
            <person name="Smith M.E."/>
        </authorList>
    </citation>
    <scope>NUCLEOTIDE SEQUENCE</scope>
    <source>
        <strain evidence="1">CBS 102833</strain>
    </source>
</reference>
<keyword evidence="2" id="KW-1185">Reference proteome</keyword>
<comment type="caution">
    <text evidence="1">The sequence shown here is derived from an EMBL/GenBank/DDBJ whole genome shotgun (WGS) entry which is preliminary data.</text>
</comment>
<organism evidence="1 2">
    <name type="scientific">Coemansia furcata</name>
    <dbReference type="NCBI Taxonomy" id="417177"/>
    <lineage>
        <taxon>Eukaryota</taxon>
        <taxon>Fungi</taxon>
        <taxon>Fungi incertae sedis</taxon>
        <taxon>Zoopagomycota</taxon>
        <taxon>Kickxellomycotina</taxon>
        <taxon>Kickxellomycetes</taxon>
        <taxon>Kickxellales</taxon>
        <taxon>Kickxellaceae</taxon>
        <taxon>Coemansia</taxon>
    </lineage>
</organism>
<accession>A0ACC1LQV1</accession>
<protein>
    <submittedName>
        <fullName evidence="1">SEA (Seh1-associated) complex subunit</fullName>
    </submittedName>
</protein>
<name>A0ACC1LQV1_9FUNG</name>